<evidence type="ECO:0000313" key="2">
    <source>
        <dbReference type="EMBL" id="PRO68921.1"/>
    </source>
</evidence>
<dbReference type="RefSeq" id="WP_105931142.1">
    <property type="nucleotide sequence ID" value="NZ_PVNO01000025.1"/>
</dbReference>
<comment type="caution">
    <text evidence="2">The sequence shown here is derived from an EMBL/GenBank/DDBJ whole genome shotgun (WGS) entry which is preliminary data.</text>
</comment>
<dbReference type="SMART" id="SM00044">
    <property type="entry name" value="CYCc"/>
    <property type="match status" value="1"/>
</dbReference>
<dbReference type="PANTHER" id="PTHR45655:SF13">
    <property type="entry name" value="SOLUBLE GUANYLATE CYCLASE GCY-32-RELATED"/>
    <property type="match status" value="1"/>
</dbReference>
<gene>
    <name evidence="2" type="ORF">C6Y39_10190</name>
</gene>
<keyword evidence="3" id="KW-1185">Reference proteome</keyword>
<protein>
    <submittedName>
        <fullName evidence="2">Adenylate/guanylate cyclase domain-containing protein</fullName>
    </submittedName>
</protein>
<dbReference type="CDD" id="cd07302">
    <property type="entry name" value="CHD"/>
    <property type="match status" value="1"/>
</dbReference>
<dbReference type="InterPro" id="IPR001054">
    <property type="entry name" value="A/G_cyclase"/>
</dbReference>
<sequence>MDLHKTMGSYSLAIDAHRRPNPAPYSQIPTKSLVKQDKGVSIKLTVRNAVVIFCDLSKFQQLTVQYGDITCSSIVESLFSQFDDIATSLQLTPLKTNGDQYIAVSFCADNTSSTTSLSRCVSNTIEFALKARNLVNSNPVLVSSSCHLRVGIATGDVVARDSARSFAGFDIWGNTVNKAAMLEQFTAPSTIAVCKKTYNIFARRALYSGATKIDDSANETLQSHLNGNSDEELPARYMSVQSKDRQHIMFYKTQLQTKSALSIAFIC</sequence>
<proteinExistence type="predicted"/>
<reference evidence="3" key="1">
    <citation type="journal article" date="2020" name="Int. J. Syst. Evol. Microbiol.">
        <title>Alteromonas alba sp. nov., a marine bacterium isolated from the seawater of the West Pacific Ocean.</title>
        <authorList>
            <person name="Sun C."/>
            <person name="Wu Y.-H."/>
            <person name="Xamxidin M."/>
            <person name="Cheng H."/>
            <person name="Xu X.-W."/>
        </authorList>
    </citation>
    <scope>NUCLEOTIDE SEQUENCE [LARGE SCALE GENOMIC DNA]</scope>
    <source>
        <strain evidence="3">9a2</strain>
    </source>
</reference>
<dbReference type="SUPFAM" id="SSF55073">
    <property type="entry name" value="Nucleotide cyclase"/>
    <property type="match status" value="1"/>
</dbReference>
<dbReference type="Pfam" id="PF00211">
    <property type="entry name" value="Guanylate_cyc"/>
    <property type="match status" value="1"/>
</dbReference>
<dbReference type="EMBL" id="PVNO01000025">
    <property type="protein sequence ID" value="PRO68921.1"/>
    <property type="molecule type" value="Genomic_DNA"/>
</dbReference>
<dbReference type="Proteomes" id="UP000239539">
    <property type="component" value="Unassembled WGS sequence"/>
</dbReference>
<dbReference type="Gene3D" id="3.30.70.1230">
    <property type="entry name" value="Nucleotide cyclase"/>
    <property type="match status" value="1"/>
</dbReference>
<dbReference type="PANTHER" id="PTHR45655">
    <property type="entry name" value="GUANYLATE CYCLASE SOLUBLE SUBUNIT BETA-2"/>
    <property type="match status" value="1"/>
</dbReference>
<dbReference type="InterPro" id="IPR029787">
    <property type="entry name" value="Nucleotide_cyclase"/>
</dbReference>
<organism evidence="2 3">
    <name type="scientific">Alteromonas gracilis</name>
    <dbReference type="NCBI Taxonomy" id="1479524"/>
    <lineage>
        <taxon>Bacteria</taxon>
        <taxon>Pseudomonadati</taxon>
        <taxon>Pseudomonadota</taxon>
        <taxon>Gammaproteobacteria</taxon>
        <taxon>Alteromonadales</taxon>
        <taxon>Alteromonadaceae</taxon>
        <taxon>Alteromonas/Salinimonas group</taxon>
        <taxon>Alteromonas</taxon>
    </lineage>
</organism>
<evidence type="ECO:0000259" key="1">
    <source>
        <dbReference type="PROSITE" id="PS50125"/>
    </source>
</evidence>
<feature type="domain" description="Guanylate cyclase" evidence="1">
    <location>
        <begin position="50"/>
        <end position="183"/>
    </location>
</feature>
<name>A0ABX5CR34_9ALTE</name>
<evidence type="ECO:0000313" key="3">
    <source>
        <dbReference type="Proteomes" id="UP000239539"/>
    </source>
</evidence>
<accession>A0ABX5CR34</accession>
<dbReference type="PROSITE" id="PS50125">
    <property type="entry name" value="GUANYLATE_CYCLASE_2"/>
    <property type="match status" value="1"/>
</dbReference>